<name>A0ABQ8J9Q7_DERPT</name>
<sequence length="91" mass="10795">MGIFIKFYLLTIHLKQTYDHHIIANIGLDCQIEKKRGKKKEKGERSNNRLTISSTVAENEQMIDGQMINQIRKIDNHDYHQYYGYILIELN</sequence>
<protein>
    <submittedName>
        <fullName evidence="1">Uncharacterized protein</fullName>
    </submittedName>
</protein>
<comment type="caution">
    <text evidence="1">The sequence shown here is derived from an EMBL/GenBank/DDBJ whole genome shotgun (WGS) entry which is preliminary data.</text>
</comment>
<organism evidence="1 2">
    <name type="scientific">Dermatophagoides pteronyssinus</name>
    <name type="common">European house dust mite</name>
    <dbReference type="NCBI Taxonomy" id="6956"/>
    <lineage>
        <taxon>Eukaryota</taxon>
        <taxon>Metazoa</taxon>
        <taxon>Ecdysozoa</taxon>
        <taxon>Arthropoda</taxon>
        <taxon>Chelicerata</taxon>
        <taxon>Arachnida</taxon>
        <taxon>Acari</taxon>
        <taxon>Acariformes</taxon>
        <taxon>Sarcoptiformes</taxon>
        <taxon>Astigmata</taxon>
        <taxon>Psoroptidia</taxon>
        <taxon>Analgoidea</taxon>
        <taxon>Pyroglyphidae</taxon>
        <taxon>Dermatophagoidinae</taxon>
        <taxon>Dermatophagoides</taxon>
    </lineage>
</organism>
<reference evidence="1 2" key="2">
    <citation type="journal article" date="2022" name="Mol. Biol. Evol.">
        <title>Comparative Genomics Reveals Insights into the Divergent Evolution of Astigmatic Mites and Household Pest Adaptations.</title>
        <authorList>
            <person name="Xiong Q."/>
            <person name="Wan A.T."/>
            <person name="Liu X."/>
            <person name="Fung C.S."/>
            <person name="Xiao X."/>
            <person name="Malainual N."/>
            <person name="Hou J."/>
            <person name="Wang L."/>
            <person name="Wang M."/>
            <person name="Yang K.Y."/>
            <person name="Cui Y."/>
            <person name="Leung E.L."/>
            <person name="Nong W."/>
            <person name="Shin S.K."/>
            <person name="Au S.W."/>
            <person name="Jeong K.Y."/>
            <person name="Chew F.T."/>
            <person name="Hui J.H."/>
            <person name="Leung T.F."/>
            <person name="Tungtrongchitr A."/>
            <person name="Zhong N."/>
            <person name="Liu Z."/>
            <person name="Tsui S.K."/>
        </authorList>
    </citation>
    <scope>NUCLEOTIDE SEQUENCE [LARGE SCALE GENOMIC DNA]</scope>
    <source>
        <strain evidence="1">Derp</strain>
    </source>
</reference>
<gene>
    <name evidence="1" type="ORF">DERP_005800</name>
</gene>
<accession>A0ABQ8J9Q7</accession>
<dbReference type="EMBL" id="NJHN03000060">
    <property type="protein sequence ID" value="KAH9419293.1"/>
    <property type="molecule type" value="Genomic_DNA"/>
</dbReference>
<dbReference type="Proteomes" id="UP000887458">
    <property type="component" value="Unassembled WGS sequence"/>
</dbReference>
<evidence type="ECO:0000313" key="2">
    <source>
        <dbReference type="Proteomes" id="UP000887458"/>
    </source>
</evidence>
<evidence type="ECO:0000313" key="1">
    <source>
        <dbReference type="EMBL" id="KAH9419293.1"/>
    </source>
</evidence>
<reference evidence="1 2" key="1">
    <citation type="journal article" date="2018" name="J. Allergy Clin. Immunol.">
        <title>High-quality assembly of Dermatophagoides pteronyssinus genome and transcriptome reveals a wide range of novel allergens.</title>
        <authorList>
            <person name="Liu X.Y."/>
            <person name="Yang K.Y."/>
            <person name="Wang M.Q."/>
            <person name="Kwok J.S."/>
            <person name="Zeng X."/>
            <person name="Yang Z."/>
            <person name="Xiao X.J."/>
            <person name="Lau C.P."/>
            <person name="Li Y."/>
            <person name="Huang Z.M."/>
            <person name="Ba J.G."/>
            <person name="Yim A.K."/>
            <person name="Ouyang C.Y."/>
            <person name="Ngai S.M."/>
            <person name="Chan T.F."/>
            <person name="Leung E.L."/>
            <person name="Liu L."/>
            <person name="Liu Z.G."/>
            <person name="Tsui S.K."/>
        </authorList>
    </citation>
    <scope>NUCLEOTIDE SEQUENCE [LARGE SCALE GENOMIC DNA]</scope>
    <source>
        <strain evidence="1">Derp</strain>
    </source>
</reference>
<keyword evidence="2" id="KW-1185">Reference proteome</keyword>
<proteinExistence type="predicted"/>